<name>A0ABV2LHA1_9BACL</name>
<organism evidence="2 3">
    <name type="scientific">Fictibacillus halophilus</name>
    <dbReference type="NCBI Taxonomy" id="1610490"/>
    <lineage>
        <taxon>Bacteria</taxon>
        <taxon>Bacillati</taxon>
        <taxon>Bacillota</taxon>
        <taxon>Bacilli</taxon>
        <taxon>Bacillales</taxon>
        <taxon>Fictibacillaceae</taxon>
        <taxon>Fictibacillus</taxon>
    </lineage>
</organism>
<reference evidence="2 3" key="1">
    <citation type="submission" date="2024-06" db="EMBL/GenBank/DDBJ databases">
        <title>Genomic Encyclopedia of Type Strains, Phase IV (KMG-IV): sequencing the most valuable type-strain genomes for metagenomic binning, comparative biology and taxonomic classification.</title>
        <authorList>
            <person name="Goeker M."/>
        </authorList>
    </citation>
    <scope>NUCLEOTIDE SEQUENCE [LARGE SCALE GENOMIC DNA]</scope>
    <source>
        <strain evidence="2 3">DSM 100124</strain>
    </source>
</reference>
<keyword evidence="1" id="KW-0812">Transmembrane</keyword>
<keyword evidence="3" id="KW-1185">Reference proteome</keyword>
<evidence type="ECO:0000313" key="3">
    <source>
        <dbReference type="Proteomes" id="UP001549097"/>
    </source>
</evidence>
<gene>
    <name evidence="2" type="ORF">ABID52_000438</name>
</gene>
<evidence type="ECO:0000256" key="1">
    <source>
        <dbReference type="SAM" id="Phobius"/>
    </source>
</evidence>
<comment type="caution">
    <text evidence="2">The sequence shown here is derived from an EMBL/GenBank/DDBJ whole genome shotgun (WGS) entry which is preliminary data.</text>
</comment>
<accession>A0ABV2LHA1</accession>
<protein>
    <submittedName>
        <fullName evidence="2">Uncharacterized protein</fullName>
    </submittedName>
</protein>
<dbReference type="Proteomes" id="UP001549097">
    <property type="component" value="Unassembled WGS sequence"/>
</dbReference>
<keyword evidence="1" id="KW-0472">Membrane</keyword>
<keyword evidence="1" id="KW-1133">Transmembrane helix</keyword>
<dbReference type="EMBL" id="JBEPMP010000001">
    <property type="protein sequence ID" value="MET3726857.1"/>
    <property type="molecule type" value="Genomic_DNA"/>
</dbReference>
<feature type="transmembrane region" description="Helical" evidence="1">
    <location>
        <begin position="53"/>
        <end position="74"/>
    </location>
</feature>
<sequence length="280" mass="32476">MEDKLKNLKEKMNSTLLKDLNFNDRRQKNVLREIKSEKPLLIKKSSLFRTKTWRFALSTVFTTSLLLILSLFVADQLEQADKSDRNTAKTVVNNKSNVIESIKDESKVWRDLSSAGDLKNPDFATNVREWVPQTLERLEQPVPSRYPGAGMDEGYDIYLKAEMLRDMLGPHIRVEGEDLNKDFQNIQTLISYIGHHQYVRTAHIDSYGNAKEKTEYMDEWKPADDTLFQAFENIKHLLHDIDVAINKDGRGKTYGVSHQLDGEKVKEFERFMYGSNKVEQ</sequence>
<proteinExistence type="predicted"/>
<dbReference type="RefSeq" id="WP_198768530.1">
    <property type="nucleotide sequence ID" value="NZ_JAEACF010000001.1"/>
</dbReference>
<evidence type="ECO:0000313" key="2">
    <source>
        <dbReference type="EMBL" id="MET3726857.1"/>
    </source>
</evidence>